<proteinExistence type="predicted"/>
<evidence type="ECO:0000256" key="1">
    <source>
        <dbReference type="ARBA" id="ARBA00023002"/>
    </source>
</evidence>
<dbReference type="Gene3D" id="3.30.360.10">
    <property type="entry name" value="Dihydrodipicolinate Reductase, domain 2"/>
    <property type="match status" value="1"/>
</dbReference>
<keyword evidence="1" id="KW-0560">Oxidoreductase</keyword>
<dbReference type="OrthoDB" id="9783105at2"/>
<dbReference type="Pfam" id="PF01408">
    <property type="entry name" value="GFO_IDH_MocA"/>
    <property type="match status" value="1"/>
</dbReference>
<dbReference type="InterPro" id="IPR000683">
    <property type="entry name" value="Gfo/Idh/MocA-like_OxRdtase_N"/>
</dbReference>
<evidence type="ECO:0000259" key="3">
    <source>
        <dbReference type="Pfam" id="PF22725"/>
    </source>
</evidence>
<name>A0A1T4WHE8_9BACT</name>
<dbReference type="InterPro" id="IPR036291">
    <property type="entry name" value="NAD(P)-bd_dom_sf"/>
</dbReference>
<dbReference type="EMBL" id="FUYE01000001">
    <property type="protein sequence ID" value="SKA76712.1"/>
    <property type="molecule type" value="Genomic_DNA"/>
</dbReference>
<sequence>MKDVRIGIIGGGLMGREMASAFARWCALTDVTVRPVLVSVADLNPSTLAWFDCIPSCTQKTTDYKELLSNPDVDVVYVAVPHNLHEKLYLDVLTAGKDLFAEKPFGIDLPSARRILEAVNSSGRFVRCSSEMPFFPGAQRAFEIARKGEIGRVLEVVSGFHHSSDLDPTKAANWKRLNATCGEGGALNDLGMHSCHLPLRLGWKPTRLFAQLQKGYPQRPDGKGGVTNCDTWDNAMLHTWTSIQGEEVPLRLEMKRLAPGATNTWYIEILGTDGGVRFSTAEPKTLWIFERGKEQWWKRTDLGFGTPFKAVTGGIFEPGFPDVIQQMWAAFLMERAGELNGRFGCATPEEAVATHEIFAAALESQRNGTVVSL</sequence>
<evidence type="ECO:0000313" key="5">
    <source>
        <dbReference type="Proteomes" id="UP000190774"/>
    </source>
</evidence>
<gene>
    <name evidence="4" type="ORF">SAMN02745166_00233</name>
</gene>
<protein>
    <submittedName>
        <fullName evidence="4">Predicted dehydrogenase</fullName>
    </submittedName>
</protein>
<dbReference type="Proteomes" id="UP000190774">
    <property type="component" value="Unassembled WGS sequence"/>
</dbReference>
<dbReference type="AlphaFoldDB" id="A0A1T4WHE8"/>
<dbReference type="GO" id="GO:0000166">
    <property type="term" value="F:nucleotide binding"/>
    <property type="evidence" value="ECO:0007669"/>
    <property type="project" value="InterPro"/>
</dbReference>
<evidence type="ECO:0000259" key="2">
    <source>
        <dbReference type="Pfam" id="PF01408"/>
    </source>
</evidence>
<keyword evidence="5" id="KW-1185">Reference proteome</keyword>
<feature type="domain" description="GFO/IDH/MocA-like oxidoreductase" evidence="3">
    <location>
        <begin position="139"/>
        <end position="276"/>
    </location>
</feature>
<reference evidence="5" key="1">
    <citation type="submission" date="2017-02" db="EMBL/GenBank/DDBJ databases">
        <authorList>
            <person name="Varghese N."/>
            <person name="Submissions S."/>
        </authorList>
    </citation>
    <scope>NUCLEOTIDE SEQUENCE [LARGE SCALE GENOMIC DNA]</scope>
    <source>
        <strain evidence="5">ATCC 700200</strain>
    </source>
</reference>
<accession>A0A1T4WHE8</accession>
<dbReference type="PANTHER" id="PTHR43818:SF11">
    <property type="entry name" value="BCDNA.GH03377"/>
    <property type="match status" value="1"/>
</dbReference>
<dbReference type="InterPro" id="IPR055170">
    <property type="entry name" value="GFO_IDH_MocA-like_dom"/>
</dbReference>
<organism evidence="4 5">
    <name type="scientific">Prosthecobacter debontii</name>
    <dbReference type="NCBI Taxonomy" id="48467"/>
    <lineage>
        <taxon>Bacteria</taxon>
        <taxon>Pseudomonadati</taxon>
        <taxon>Verrucomicrobiota</taxon>
        <taxon>Verrucomicrobiia</taxon>
        <taxon>Verrucomicrobiales</taxon>
        <taxon>Verrucomicrobiaceae</taxon>
        <taxon>Prosthecobacter</taxon>
    </lineage>
</organism>
<dbReference type="RefSeq" id="WP_078811464.1">
    <property type="nucleotide sequence ID" value="NZ_FUYE01000001.1"/>
</dbReference>
<dbReference type="SUPFAM" id="SSF51735">
    <property type="entry name" value="NAD(P)-binding Rossmann-fold domains"/>
    <property type="match status" value="1"/>
</dbReference>
<feature type="domain" description="Gfo/Idh/MocA-like oxidoreductase N-terminal" evidence="2">
    <location>
        <begin position="4"/>
        <end position="126"/>
    </location>
</feature>
<dbReference type="Pfam" id="PF22725">
    <property type="entry name" value="GFO_IDH_MocA_C3"/>
    <property type="match status" value="1"/>
</dbReference>
<dbReference type="GO" id="GO:0016491">
    <property type="term" value="F:oxidoreductase activity"/>
    <property type="evidence" value="ECO:0007669"/>
    <property type="project" value="UniProtKB-KW"/>
</dbReference>
<evidence type="ECO:0000313" key="4">
    <source>
        <dbReference type="EMBL" id="SKA76712.1"/>
    </source>
</evidence>
<dbReference type="Gene3D" id="3.40.50.720">
    <property type="entry name" value="NAD(P)-binding Rossmann-like Domain"/>
    <property type="match status" value="1"/>
</dbReference>
<dbReference type="InterPro" id="IPR050463">
    <property type="entry name" value="Gfo/Idh/MocA_oxidrdct_glycsds"/>
</dbReference>
<dbReference type="SUPFAM" id="SSF55347">
    <property type="entry name" value="Glyceraldehyde-3-phosphate dehydrogenase-like, C-terminal domain"/>
    <property type="match status" value="1"/>
</dbReference>
<dbReference type="STRING" id="48467.SAMN02745166_00233"/>
<dbReference type="PANTHER" id="PTHR43818">
    <property type="entry name" value="BCDNA.GH03377"/>
    <property type="match status" value="1"/>
</dbReference>